<gene>
    <name evidence="1" type="ORF">Tci_926948</name>
</gene>
<evidence type="ECO:0000313" key="1">
    <source>
        <dbReference type="EMBL" id="GFD54979.1"/>
    </source>
</evidence>
<organism evidence="1">
    <name type="scientific">Tanacetum cinerariifolium</name>
    <name type="common">Dalmatian daisy</name>
    <name type="synonym">Chrysanthemum cinerariifolium</name>
    <dbReference type="NCBI Taxonomy" id="118510"/>
    <lineage>
        <taxon>Eukaryota</taxon>
        <taxon>Viridiplantae</taxon>
        <taxon>Streptophyta</taxon>
        <taxon>Embryophyta</taxon>
        <taxon>Tracheophyta</taxon>
        <taxon>Spermatophyta</taxon>
        <taxon>Magnoliopsida</taxon>
        <taxon>eudicotyledons</taxon>
        <taxon>Gunneridae</taxon>
        <taxon>Pentapetalae</taxon>
        <taxon>asterids</taxon>
        <taxon>campanulids</taxon>
        <taxon>Asterales</taxon>
        <taxon>Asteraceae</taxon>
        <taxon>Asteroideae</taxon>
        <taxon>Anthemideae</taxon>
        <taxon>Anthemidinae</taxon>
        <taxon>Tanacetum</taxon>
    </lineage>
</organism>
<name>A0A699X639_TANCI</name>
<dbReference type="EMBL" id="BKCJ011812655">
    <property type="protein sequence ID" value="GFD54979.1"/>
    <property type="molecule type" value="Genomic_DNA"/>
</dbReference>
<feature type="non-terminal residue" evidence="1">
    <location>
        <position position="1"/>
    </location>
</feature>
<sequence>PPVACSQPGKVEEGRANAMEVVEKRMAGKVEEKRMAGKKV</sequence>
<reference evidence="1" key="1">
    <citation type="journal article" date="2019" name="Sci. Rep.">
        <title>Draft genome of Tanacetum cinerariifolium, the natural source of mosquito coil.</title>
        <authorList>
            <person name="Yamashiro T."/>
            <person name="Shiraishi A."/>
            <person name="Satake H."/>
            <person name="Nakayama K."/>
        </authorList>
    </citation>
    <scope>NUCLEOTIDE SEQUENCE</scope>
</reference>
<protein>
    <submittedName>
        <fullName evidence="1">Uncharacterized protein</fullName>
    </submittedName>
</protein>
<proteinExistence type="predicted"/>
<comment type="caution">
    <text evidence="1">The sequence shown here is derived from an EMBL/GenBank/DDBJ whole genome shotgun (WGS) entry which is preliminary data.</text>
</comment>
<accession>A0A699X639</accession>
<dbReference type="AlphaFoldDB" id="A0A699X639"/>